<keyword evidence="3" id="KW-1185">Reference proteome</keyword>
<reference evidence="2 3" key="1">
    <citation type="journal article" date="2022" name="Int. J. Syst. Evol. Microbiol.">
        <title>Noviherbaspirillum aridicola sp. nov., isolated from an arid soil in Pakistan.</title>
        <authorList>
            <person name="Khan I.U."/>
            <person name="Saqib M."/>
            <person name="Amin A."/>
            <person name="Hussain F."/>
            <person name="Li L."/>
            <person name="Liu Y.H."/>
            <person name="Fang B.Z."/>
            <person name="Ahmed I."/>
            <person name="Li W.J."/>
        </authorList>
    </citation>
    <scope>NUCLEOTIDE SEQUENCE [LARGE SCALE GENOMIC DNA]</scope>
    <source>
        <strain evidence="2 3">NCCP-691</strain>
    </source>
</reference>
<name>A0ABQ4Q0V6_9BURK</name>
<dbReference type="EMBL" id="BPMK01000002">
    <property type="protein sequence ID" value="GIZ50425.1"/>
    <property type="molecule type" value="Genomic_DNA"/>
</dbReference>
<accession>A0ABQ4Q0V6</accession>
<organism evidence="2 3">
    <name type="scientific">Noviherbaspirillum aridicola</name>
    <dbReference type="NCBI Taxonomy" id="2849687"/>
    <lineage>
        <taxon>Bacteria</taxon>
        <taxon>Pseudomonadati</taxon>
        <taxon>Pseudomonadota</taxon>
        <taxon>Betaproteobacteria</taxon>
        <taxon>Burkholderiales</taxon>
        <taxon>Oxalobacteraceae</taxon>
        <taxon>Noviherbaspirillum</taxon>
    </lineage>
</organism>
<feature type="compositionally biased region" description="Polar residues" evidence="1">
    <location>
        <begin position="159"/>
        <end position="171"/>
    </location>
</feature>
<dbReference type="Proteomes" id="UP000887222">
    <property type="component" value="Unassembled WGS sequence"/>
</dbReference>
<sequence>MKPHYRMPARRQEGVVLLIAVVVLVAMTMAALGLVRSIDTGNQVAGNLAFKQAATAAADIGTQAAIDWLTARVGTPDVNEDMPTQAYYATSQDSLDITGTRAAADRAQVDWDANNCRGRPNSSCIAPSAAIDAGAGNEVRYLIHRLCSSPGSPAAEGNSCANYQSRASSAPNKDGFDETNWQRFEPPPVPYYRITSRVKGPRNTVSYVETIVHF</sequence>
<comment type="caution">
    <text evidence="2">The sequence shown here is derived from an EMBL/GenBank/DDBJ whole genome shotgun (WGS) entry which is preliminary data.</text>
</comment>
<gene>
    <name evidence="2" type="ORF">NCCP691_04390</name>
</gene>
<proteinExistence type="predicted"/>
<evidence type="ECO:0000313" key="3">
    <source>
        <dbReference type="Proteomes" id="UP000887222"/>
    </source>
</evidence>
<feature type="region of interest" description="Disordered" evidence="1">
    <location>
        <begin position="157"/>
        <end position="182"/>
    </location>
</feature>
<evidence type="ECO:0008006" key="4">
    <source>
        <dbReference type="Google" id="ProtNLM"/>
    </source>
</evidence>
<dbReference type="RefSeq" id="WP_220806607.1">
    <property type="nucleotide sequence ID" value="NZ_BPMK01000002.1"/>
</dbReference>
<evidence type="ECO:0000313" key="2">
    <source>
        <dbReference type="EMBL" id="GIZ50425.1"/>
    </source>
</evidence>
<protein>
    <recommendedName>
        <fullName evidence="4">Tfp pilus assembly protein PilX</fullName>
    </recommendedName>
</protein>
<evidence type="ECO:0000256" key="1">
    <source>
        <dbReference type="SAM" id="MobiDB-lite"/>
    </source>
</evidence>